<reference evidence="3" key="1">
    <citation type="journal article" date="2019" name="Int. J. Syst. Evol. Microbiol.">
        <title>The Global Catalogue of Microorganisms (GCM) 10K type strain sequencing project: providing services to taxonomists for standard genome sequencing and annotation.</title>
        <authorList>
            <consortium name="The Broad Institute Genomics Platform"/>
            <consortium name="The Broad Institute Genome Sequencing Center for Infectious Disease"/>
            <person name="Wu L."/>
            <person name="Ma J."/>
        </authorList>
    </citation>
    <scope>NUCLEOTIDE SEQUENCE [LARGE SCALE GENOMIC DNA]</scope>
    <source>
        <strain evidence="3">CCUG 53519</strain>
    </source>
</reference>
<evidence type="ECO:0000256" key="1">
    <source>
        <dbReference type="SAM" id="Phobius"/>
    </source>
</evidence>
<dbReference type="RefSeq" id="WP_251583097.1">
    <property type="nucleotide sequence ID" value="NZ_JBHTKX010000002.1"/>
</dbReference>
<gene>
    <name evidence="2" type="ORF">ACFQ3J_16615</name>
</gene>
<evidence type="ECO:0000313" key="3">
    <source>
        <dbReference type="Proteomes" id="UP001597169"/>
    </source>
</evidence>
<keyword evidence="1" id="KW-0812">Transmembrane</keyword>
<organism evidence="2 3">
    <name type="scientific">Paenibacillus provencensis</name>
    <dbReference type="NCBI Taxonomy" id="441151"/>
    <lineage>
        <taxon>Bacteria</taxon>
        <taxon>Bacillati</taxon>
        <taxon>Bacillota</taxon>
        <taxon>Bacilli</taxon>
        <taxon>Bacillales</taxon>
        <taxon>Paenibacillaceae</taxon>
        <taxon>Paenibacillus</taxon>
    </lineage>
</organism>
<feature type="transmembrane region" description="Helical" evidence="1">
    <location>
        <begin position="53"/>
        <end position="77"/>
    </location>
</feature>
<protein>
    <recommendedName>
        <fullName evidence="4">DUF4386 family protein</fullName>
    </recommendedName>
</protein>
<proteinExistence type="predicted"/>
<evidence type="ECO:0000313" key="2">
    <source>
        <dbReference type="EMBL" id="MFD1129792.1"/>
    </source>
</evidence>
<sequence>MNNKHSKKETNEGLSALSIYRGAGLSAIGAGILYIVIQFIHPPDDLSSVNSNAWVLVACLTMVMSLFSLIGLTGVYLRQVREAGWLGLIGVLLFGLFWLISLAFSFVEAFVLPLLTTDAEIFVEGMVGIFEGTDSGADLGIFPILAPLAGGLYMLGGLLLGIAIFRARVLPRLAGVLLACAAAATLATSIIPHPLDRIMALPMGAALIWLGYALYVRSNILNQQEVF</sequence>
<evidence type="ECO:0008006" key="4">
    <source>
        <dbReference type="Google" id="ProtNLM"/>
    </source>
</evidence>
<feature type="transmembrane region" description="Helical" evidence="1">
    <location>
        <begin position="172"/>
        <end position="192"/>
    </location>
</feature>
<name>A0ABW3PXF1_9BACL</name>
<feature type="transmembrane region" description="Helical" evidence="1">
    <location>
        <begin position="198"/>
        <end position="215"/>
    </location>
</feature>
<keyword evidence="1" id="KW-1133">Transmembrane helix</keyword>
<feature type="transmembrane region" description="Helical" evidence="1">
    <location>
        <begin position="84"/>
        <end position="107"/>
    </location>
</feature>
<comment type="caution">
    <text evidence="2">The sequence shown here is derived from an EMBL/GenBank/DDBJ whole genome shotgun (WGS) entry which is preliminary data.</text>
</comment>
<accession>A0ABW3PXF1</accession>
<keyword evidence="3" id="KW-1185">Reference proteome</keyword>
<feature type="transmembrane region" description="Helical" evidence="1">
    <location>
        <begin position="20"/>
        <end position="41"/>
    </location>
</feature>
<keyword evidence="1" id="KW-0472">Membrane</keyword>
<dbReference type="Proteomes" id="UP001597169">
    <property type="component" value="Unassembled WGS sequence"/>
</dbReference>
<dbReference type="EMBL" id="JBHTKX010000002">
    <property type="protein sequence ID" value="MFD1129792.1"/>
    <property type="molecule type" value="Genomic_DNA"/>
</dbReference>
<feature type="transmembrane region" description="Helical" evidence="1">
    <location>
        <begin position="141"/>
        <end position="165"/>
    </location>
</feature>